<dbReference type="PROSITE" id="PS50110">
    <property type="entry name" value="RESPONSE_REGULATORY"/>
    <property type="match status" value="1"/>
</dbReference>
<dbReference type="Pfam" id="PF00072">
    <property type="entry name" value="Response_reg"/>
    <property type="match status" value="1"/>
</dbReference>
<evidence type="ECO:0000256" key="1">
    <source>
        <dbReference type="ARBA" id="ARBA00023125"/>
    </source>
</evidence>
<dbReference type="PANTHER" id="PTHR43214:SF17">
    <property type="entry name" value="TRANSCRIPTIONAL REGULATORY PROTEIN RCSB"/>
    <property type="match status" value="1"/>
</dbReference>
<proteinExistence type="predicted"/>
<feature type="modified residue" description="4-aspartylphosphate" evidence="2">
    <location>
        <position position="62"/>
    </location>
</feature>
<evidence type="ECO:0000256" key="2">
    <source>
        <dbReference type="PROSITE-ProRule" id="PRU00169"/>
    </source>
</evidence>
<dbReference type="Proteomes" id="UP001156627">
    <property type="component" value="Unassembled WGS sequence"/>
</dbReference>
<dbReference type="InterPro" id="IPR039420">
    <property type="entry name" value="WalR-like"/>
</dbReference>
<keyword evidence="1" id="KW-0238">DNA-binding</keyword>
<evidence type="ECO:0000259" key="3">
    <source>
        <dbReference type="PROSITE" id="PS50110"/>
    </source>
</evidence>
<dbReference type="SMART" id="SM00448">
    <property type="entry name" value="REC"/>
    <property type="match status" value="1"/>
</dbReference>
<dbReference type="PANTHER" id="PTHR43214">
    <property type="entry name" value="TWO-COMPONENT RESPONSE REGULATOR"/>
    <property type="match status" value="1"/>
</dbReference>
<accession>A0ABQ5XBA7</accession>
<name>A0ABQ5XBA7_9GAMM</name>
<dbReference type="RefSeq" id="WP_284331271.1">
    <property type="nucleotide sequence ID" value="NZ_BSOA01000012.1"/>
</dbReference>
<comment type="caution">
    <text evidence="4">The sequence shown here is derived from an EMBL/GenBank/DDBJ whole genome shotgun (WGS) entry which is preliminary data.</text>
</comment>
<dbReference type="InterPro" id="IPR001789">
    <property type="entry name" value="Sig_transdc_resp-reg_receiver"/>
</dbReference>
<evidence type="ECO:0000313" key="5">
    <source>
        <dbReference type="Proteomes" id="UP001156627"/>
    </source>
</evidence>
<sequence>MTSDRSKTCPRVVLADDHPISRYGMRIVLTHLGAAEVVAEAGNAAELFTVLSEVPCDVVLSDYVMPDERHADGIGMIRCLARVYPSIPLVVVTALHDVTLFESALREGVRGWVEKSDDASELIAAVYKVIAGHIYISPSMRSAMIDRDRS</sequence>
<protein>
    <recommendedName>
        <fullName evidence="3">Response regulatory domain-containing protein</fullName>
    </recommendedName>
</protein>
<dbReference type="Gene3D" id="3.40.50.2300">
    <property type="match status" value="1"/>
</dbReference>
<keyword evidence="2" id="KW-0597">Phosphoprotein</keyword>
<dbReference type="InterPro" id="IPR058245">
    <property type="entry name" value="NreC/VraR/RcsB-like_REC"/>
</dbReference>
<reference evidence="5" key="1">
    <citation type="journal article" date="2019" name="Int. J. Syst. Evol. Microbiol.">
        <title>The Global Catalogue of Microorganisms (GCM) 10K type strain sequencing project: providing services to taxonomists for standard genome sequencing and annotation.</title>
        <authorList>
            <consortium name="The Broad Institute Genomics Platform"/>
            <consortium name="The Broad Institute Genome Sequencing Center for Infectious Disease"/>
            <person name="Wu L."/>
            <person name="Ma J."/>
        </authorList>
    </citation>
    <scope>NUCLEOTIDE SEQUENCE [LARGE SCALE GENOMIC DNA]</scope>
    <source>
        <strain evidence="5">NBRC 111981</strain>
    </source>
</reference>
<dbReference type="InterPro" id="IPR011006">
    <property type="entry name" value="CheY-like_superfamily"/>
</dbReference>
<feature type="domain" description="Response regulatory" evidence="3">
    <location>
        <begin position="11"/>
        <end position="130"/>
    </location>
</feature>
<dbReference type="SUPFAM" id="SSF52172">
    <property type="entry name" value="CheY-like"/>
    <property type="match status" value="1"/>
</dbReference>
<dbReference type="EMBL" id="BSOA01000012">
    <property type="protein sequence ID" value="GLQ87825.1"/>
    <property type="molecule type" value="Genomic_DNA"/>
</dbReference>
<keyword evidence="5" id="KW-1185">Reference proteome</keyword>
<evidence type="ECO:0000313" key="4">
    <source>
        <dbReference type="EMBL" id="GLQ87825.1"/>
    </source>
</evidence>
<organism evidence="4 5">
    <name type="scientific">Dyella flagellata</name>
    <dbReference type="NCBI Taxonomy" id="1867833"/>
    <lineage>
        <taxon>Bacteria</taxon>
        <taxon>Pseudomonadati</taxon>
        <taxon>Pseudomonadota</taxon>
        <taxon>Gammaproteobacteria</taxon>
        <taxon>Lysobacterales</taxon>
        <taxon>Rhodanobacteraceae</taxon>
        <taxon>Dyella</taxon>
    </lineage>
</organism>
<gene>
    <name evidence="4" type="ORF">GCM10007898_13930</name>
</gene>
<dbReference type="CDD" id="cd17535">
    <property type="entry name" value="REC_NarL-like"/>
    <property type="match status" value="1"/>
</dbReference>